<evidence type="ECO:0000313" key="3">
    <source>
        <dbReference type="Proteomes" id="UP001275440"/>
    </source>
</evidence>
<dbReference type="Pfam" id="PF13822">
    <property type="entry name" value="ACC_epsilon"/>
    <property type="match status" value="1"/>
</dbReference>
<reference evidence="2 3" key="1">
    <citation type="submission" date="2019-10" db="EMBL/GenBank/DDBJ databases">
        <title>Draft Genome Assembly of Rhodococcus zopfii DSM44189.</title>
        <authorList>
            <person name="Sutton J.M."/>
            <person name="Akob D.M."/>
            <person name="Bushman T.J."/>
        </authorList>
    </citation>
    <scope>NUCLEOTIDE SEQUENCE [LARGE SCALE GENOMIC DNA]</scope>
    <source>
        <strain evidence="2 3">DSM 44189</strain>
    </source>
</reference>
<sequence>MTATTEEKIITDIDSTEAADATVEGAVVEAAGDDAVSDSVTAEAVVETAAALHIVKGNPSDEDIAALVSVLAAASSGAAPEGDGRPAETWGAPTRMHRQWAPFSPYSYPNLG</sequence>
<dbReference type="InterPro" id="IPR032716">
    <property type="entry name" value="ACC_epsilon"/>
</dbReference>
<accession>A0ABU3WMK8</accession>
<dbReference type="Proteomes" id="UP001275440">
    <property type="component" value="Unassembled WGS sequence"/>
</dbReference>
<keyword evidence="3" id="KW-1185">Reference proteome</keyword>
<proteinExistence type="predicted"/>
<gene>
    <name evidence="2" type="ORF">F8M49_04520</name>
</gene>
<protein>
    <submittedName>
        <fullName evidence="2">Acyl-CoA carboxylase subunit epsilon</fullName>
    </submittedName>
</protein>
<comment type="caution">
    <text evidence="2">The sequence shown here is derived from an EMBL/GenBank/DDBJ whole genome shotgun (WGS) entry which is preliminary data.</text>
</comment>
<dbReference type="EMBL" id="WBMO01000001">
    <property type="protein sequence ID" value="MDV2474874.1"/>
    <property type="molecule type" value="Genomic_DNA"/>
</dbReference>
<evidence type="ECO:0000313" key="2">
    <source>
        <dbReference type="EMBL" id="MDV2474874.1"/>
    </source>
</evidence>
<feature type="region of interest" description="Disordered" evidence="1">
    <location>
        <begin position="75"/>
        <end position="112"/>
    </location>
</feature>
<organism evidence="2 3">
    <name type="scientific">Rhodococcus zopfii</name>
    <dbReference type="NCBI Taxonomy" id="43772"/>
    <lineage>
        <taxon>Bacteria</taxon>
        <taxon>Bacillati</taxon>
        <taxon>Actinomycetota</taxon>
        <taxon>Actinomycetes</taxon>
        <taxon>Mycobacteriales</taxon>
        <taxon>Nocardiaceae</taxon>
        <taxon>Rhodococcus</taxon>
    </lineage>
</organism>
<name>A0ABU3WMK8_9NOCA</name>
<evidence type="ECO:0000256" key="1">
    <source>
        <dbReference type="SAM" id="MobiDB-lite"/>
    </source>
</evidence>
<dbReference type="RefSeq" id="WP_072811640.1">
    <property type="nucleotide sequence ID" value="NZ_JAHWLX010000032.1"/>
</dbReference>